<evidence type="ECO:0000256" key="1">
    <source>
        <dbReference type="SAM" id="Coils"/>
    </source>
</evidence>
<dbReference type="RefSeq" id="WP_151860595.1">
    <property type="nucleotide sequence ID" value="NZ_WBZC01000015.1"/>
</dbReference>
<sequence>MNLLKPFGSQNFILGVGIAALSYLLGPSLKQGARTVAVKGMQGAMMAGNTATNMMESGKESMGNLFDSMTGHQKDYMEMEHNFRQDLIKEIKSDREEFNSALKELSTTMKSLQSEVQALKKTANDAKLKDK</sequence>
<dbReference type="OrthoDB" id="1953858at2"/>
<keyword evidence="4" id="KW-1185">Reference proteome</keyword>
<keyword evidence="1" id="KW-0175">Coiled coil</keyword>
<evidence type="ECO:0000313" key="4">
    <source>
        <dbReference type="Proteomes" id="UP000432715"/>
    </source>
</evidence>
<name>A0A6I0F0E0_9FIRM</name>
<keyword evidence="2" id="KW-1133">Transmembrane helix</keyword>
<gene>
    <name evidence="3" type="ORF">F8154_05460</name>
</gene>
<keyword evidence="2" id="KW-0472">Membrane</keyword>
<protein>
    <submittedName>
        <fullName evidence="3">Uncharacterized protein</fullName>
    </submittedName>
</protein>
<organism evidence="3 4">
    <name type="scientific">Alkaliphilus pronyensis</name>
    <dbReference type="NCBI Taxonomy" id="1482732"/>
    <lineage>
        <taxon>Bacteria</taxon>
        <taxon>Bacillati</taxon>
        <taxon>Bacillota</taxon>
        <taxon>Clostridia</taxon>
        <taxon>Peptostreptococcales</taxon>
        <taxon>Natronincolaceae</taxon>
        <taxon>Alkaliphilus</taxon>
    </lineage>
</organism>
<reference evidence="3 4" key="1">
    <citation type="submission" date="2019-10" db="EMBL/GenBank/DDBJ databases">
        <title>Alkaliphilus serpentinus sp. nov. and Alkaliphilus pronyensis sp. nov., two novel anaerobic alkaliphilic species isolated from the serpentinized-hosted hydrothermal field of the Prony Bay (New Caledonia).</title>
        <authorList>
            <person name="Postec A."/>
        </authorList>
    </citation>
    <scope>NUCLEOTIDE SEQUENCE [LARGE SCALE GENOMIC DNA]</scope>
    <source>
        <strain evidence="3 4">LacV</strain>
    </source>
</reference>
<dbReference type="Proteomes" id="UP000432715">
    <property type="component" value="Unassembled WGS sequence"/>
</dbReference>
<feature type="transmembrane region" description="Helical" evidence="2">
    <location>
        <begin position="12"/>
        <end position="29"/>
    </location>
</feature>
<dbReference type="AlphaFoldDB" id="A0A6I0F0E0"/>
<accession>A0A6I0F0E0</accession>
<proteinExistence type="predicted"/>
<comment type="caution">
    <text evidence="3">The sequence shown here is derived from an EMBL/GenBank/DDBJ whole genome shotgun (WGS) entry which is preliminary data.</text>
</comment>
<feature type="coiled-coil region" evidence="1">
    <location>
        <begin position="84"/>
        <end position="129"/>
    </location>
</feature>
<evidence type="ECO:0000256" key="2">
    <source>
        <dbReference type="SAM" id="Phobius"/>
    </source>
</evidence>
<evidence type="ECO:0000313" key="3">
    <source>
        <dbReference type="EMBL" id="KAB3535748.1"/>
    </source>
</evidence>
<keyword evidence="2" id="KW-0812">Transmembrane</keyword>
<dbReference type="EMBL" id="WBZC01000015">
    <property type="protein sequence ID" value="KAB3535748.1"/>
    <property type="molecule type" value="Genomic_DNA"/>
</dbReference>